<dbReference type="InterPro" id="IPR050309">
    <property type="entry name" value="Type-B_Carboxylest/Lipase"/>
</dbReference>
<evidence type="ECO:0000256" key="4">
    <source>
        <dbReference type="RuleBase" id="RU361235"/>
    </source>
</evidence>
<evidence type="ECO:0000256" key="3">
    <source>
        <dbReference type="ARBA" id="ARBA00023157"/>
    </source>
</evidence>
<dbReference type="InterPro" id="IPR019826">
    <property type="entry name" value="Carboxylesterase_B_AS"/>
</dbReference>
<accession>A0A6P5KKL2</accession>
<protein>
    <recommendedName>
        <fullName evidence="4">Carboxylic ester hydrolase</fullName>
        <ecNumber evidence="4">3.1.1.-</ecNumber>
    </recommendedName>
</protein>
<dbReference type="InterPro" id="IPR019819">
    <property type="entry name" value="Carboxylesterase_B_CS"/>
</dbReference>
<dbReference type="Proteomes" id="UP000515140">
    <property type="component" value="Unplaced"/>
</dbReference>
<sequence length="553" mass="61471">MRKTSLLPKVLILGILGVLIQAPGHHADDLIRTTEPGQIQGTQISVKEIDKVVNAFLGIPFAEPPVGALRFSPPQPPDSWSNVRNATTHPSELANCSSIPAKKPHMGYDRCLQHISPLEKMADDMKVNIPIPASSEDCLYLNIYVPDHTKEWARLPVMVWIHGGALTGGAAFLYDGSILSATQNVVVVTIQYRVGILGFFSTGDEHAPGNWGYLDQVAALRWVQKNIAHFGGDPILVTIFGESAGGTSVSSQVLSPMSKGLFHRAIMESGVAFAPTLVCSNSEMVTNAIANLSACNRRSSASMVQCLRSKSEEEILAIAEHLDVIPSVVDGKFFPKHPEEMLAAGEFHHIPSILGVFHRCGCERWNQKVDIPVLQSCIPSELVPLVMEEYLRDTEDPGQCRAQFQEIVGDFIFVIPSLKAARYQYSHSSPVYSYEFQHRPSWVNGIKPDFVKADHGDDVPFVFGVPYLGEATEEEKLLSHRIMTYWANFARHGDPNGADLFHWPVYDQEEEYLELNLQLSLGKSLRKNKWEFWTKTVPEKMKVSQSEKAQMEL</sequence>
<dbReference type="PANTHER" id="PTHR11559">
    <property type="entry name" value="CARBOXYLESTERASE"/>
    <property type="match status" value="1"/>
</dbReference>
<dbReference type="RefSeq" id="XP_020845142.1">
    <property type="nucleotide sequence ID" value="XM_020989483.1"/>
</dbReference>
<dbReference type="PROSITE" id="PS00122">
    <property type="entry name" value="CARBOXYLESTERASE_B_1"/>
    <property type="match status" value="1"/>
</dbReference>
<dbReference type="InterPro" id="IPR029058">
    <property type="entry name" value="AB_hydrolase_fold"/>
</dbReference>
<organism evidence="6 7">
    <name type="scientific">Phascolarctos cinereus</name>
    <name type="common">Koala</name>
    <dbReference type="NCBI Taxonomy" id="38626"/>
    <lineage>
        <taxon>Eukaryota</taxon>
        <taxon>Metazoa</taxon>
        <taxon>Chordata</taxon>
        <taxon>Craniata</taxon>
        <taxon>Vertebrata</taxon>
        <taxon>Euteleostomi</taxon>
        <taxon>Mammalia</taxon>
        <taxon>Metatheria</taxon>
        <taxon>Diprotodontia</taxon>
        <taxon>Phascolarctidae</taxon>
        <taxon>Phascolarctos</taxon>
    </lineage>
</organism>
<dbReference type="Pfam" id="PF00135">
    <property type="entry name" value="COesterase"/>
    <property type="match status" value="1"/>
</dbReference>
<keyword evidence="3" id="KW-1015">Disulfide bond</keyword>
<gene>
    <name evidence="7" type="primary">LOC110210510</name>
</gene>
<dbReference type="GO" id="GO:0004104">
    <property type="term" value="F:cholinesterase activity"/>
    <property type="evidence" value="ECO:0007669"/>
    <property type="project" value="InterPro"/>
</dbReference>
<dbReference type="FunCoup" id="A0A6P5KKL2">
    <property type="interactions" value="493"/>
</dbReference>
<dbReference type="SUPFAM" id="SSF53474">
    <property type="entry name" value="alpha/beta-Hydrolases"/>
    <property type="match status" value="1"/>
</dbReference>
<dbReference type="InParanoid" id="A0A6P5KKL2"/>
<evidence type="ECO:0000259" key="5">
    <source>
        <dbReference type="Pfam" id="PF00135"/>
    </source>
</evidence>
<dbReference type="KEGG" id="pcw:110210510"/>
<feature type="signal peptide" evidence="4">
    <location>
        <begin position="1"/>
        <end position="27"/>
    </location>
</feature>
<dbReference type="AlphaFoldDB" id="A0A6P5KKL2"/>
<dbReference type="CDD" id="cd00312">
    <property type="entry name" value="Esterase_lipase"/>
    <property type="match status" value="1"/>
</dbReference>
<evidence type="ECO:0000313" key="7">
    <source>
        <dbReference type="RefSeq" id="XP_020845142.1"/>
    </source>
</evidence>
<dbReference type="GeneID" id="110210510"/>
<evidence type="ECO:0000313" key="6">
    <source>
        <dbReference type="Proteomes" id="UP000515140"/>
    </source>
</evidence>
<dbReference type="InterPro" id="IPR000997">
    <property type="entry name" value="Cholinesterase"/>
</dbReference>
<comment type="similarity">
    <text evidence="1 4">Belongs to the type-B carboxylesterase/lipase family.</text>
</comment>
<keyword evidence="4" id="KW-0732">Signal</keyword>
<keyword evidence="6" id="KW-1185">Reference proteome</keyword>
<dbReference type="PROSITE" id="PS00941">
    <property type="entry name" value="CARBOXYLESTERASE_B_2"/>
    <property type="match status" value="1"/>
</dbReference>
<dbReference type="PRINTS" id="PR00878">
    <property type="entry name" value="CHOLNESTRASE"/>
</dbReference>
<feature type="chain" id="PRO_5028502392" description="Carboxylic ester hydrolase" evidence="4">
    <location>
        <begin position="28"/>
        <end position="553"/>
    </location>
</feature>
<evidence type="ECO:0000256" key="1">
    <source>
        <dbReference type="ARBA" id="ARBA00005964"/>
    </source>
</evidence>
<proteinExistence type="inferred from homology"/>
<dbReference type="EC" id="3.1.1.-" evidence="4"/>
<dbReference type="InterPro" id="IPR002018">
    <property type="entry name" value="CarbesteraseB"/>
</dbReference>
<dbReference type="Gene3D" id="3.40.50.1820">
    <property type="entry name" value="alpha/beta hydrolase"/>
    <property type="match status" value="1"/>
</dbReference>
<dbReference type="FunFam" id="3.40.50.1820:FF:000011">
    <property type="entry name" value="Carboxylic ester hydrolase"/>
    <property type="match status" value="1"/>
</dbReference>
<keyword evidence="2 4" id="KW-0378">Hydrolase</keyword>
<name>A0A6P5KKL2_PHACI</name>
<feature type="domain" description="Carboxylesterase type B" evidence="5">
    <location>
        <begin position="30"/>
        <end position="533"/>
    </location>
</feature>
<evidence type="ECO:0000256" key="2">
    <source>
        <dbReference type="ARBA" id="ARBA00022801"/>
    </source>
</evidence>
<reference evidence="7" key="1">
    <citation type="submission" date="2025-08" db="UniProtKB">
        <authorList>
            <consortium name="RefSeq"/>
        </authorList>
    </citation>
    <scope>IDENTIFICATION</scope>
    <source>
        <tissue evidence="7">Spleen</tissue>
    </source>
</reference>